<dbReference type="PANTHER" id="PTHR40083">
    <property type="entry name" value="UPF0122 PROTEIN CBO2450/CLC_2298"/>
    <property type="match status" value="1"/>
</dbReference>
<dbReference type="KEGG" id="aar:Acear_1670"/>
<dbReference type="HOGENOM" id="CLU_129218_0_2_9"/>
<dbReference type="EMBL" id="CP002105">
    <property type="protein sequence ID" value="ADL13175.1"/>
    <property type="molecule type" value="Genomic_DNA"/>
</dbReference>
<gene>
    <name evidence="4" type="ordered locus">Acear_1670</name>
</gene>
<dbReference type="Gene3D" id="1.10.10.10">
    <property type="entry name" value="Winged helix-like DNA-binding domain superfamily/Winged helix DNA-binding domain"/>
    <property type="match status" value="1"/>
</dbReference>
<evidence type="ECO:0000313" key="5">
    <source>
        <dbReference type="Proteomes" id="UP000001661"/>
    </source>
</evidence>
<evidence type="ECO:0000313" key="4">
    <source>
        <dbReference type="EMBL" id="ADL13175.1"/>
    </source>
</evidence>
<dbReference type="InterPro" id="IPR054831">
    <property type="entry name" value="UPF0122_fam_protein"/>
</dbReference>
<dbReference type="InterPro" id="IPR013324">
    <property type="entry name" value="RNA_pol_sigma_r3/r4-like"/>
</dbReference>
<dbReference type="InterPro" id="IPR036388">
    <property type="entry name" value="WH-like_DNA-bd_sf"/>
</dbReference>
<accession>D9QRN4</accession>
<keyword evidence="5" id="KW-1185">Reference proteome</keyword>
<comment type="similarity">
    <text evidence="1 3">Belongs to the UPF0122 family.</text>
</comment>
<dbReference type="eggNOG" id="COG2739">
    <property type="taxonomic scope" value="Bacteria"/>
</dbReference>
<dbReference type="SUPFAM" id="SSF88659">
    <property type="entry name" value="Sigma3 and sigma4 domains of RNA polymerase sigma factors"/>
    <property type="match status" value="1"/>
</dbReference>
<reference evidence="4 5" key="1">
    <citation type="journal article" date="2010" name="Stand. Genomic Sci.">
        <title>Complete genome sequence of Acetohalobium arabaticum type strain (Z-7288).</title>
        <authorList>
            <person name="Sikorski J."/>
            <person name="Lapidus A."/>
            <person name="Chertkov O."/>
            <person name="Lucas S."/>
            <person name="Copeland A."/>
            <person name="Glavina Del Rio T."/>
            <person name="Nolan M."/>
            <person name="Tice H."/>
            <person name="Cheng J.F."/>
            <person name="Han C."/>
            <person name="Brambilla E."/>
            <person name="Pitluck S."/>
            <person name="Liolios K."/>
            <person name="Ivanova N."/>
            <person name="Mavromatis K."/>
            <person name="Mikhailova N."/>
            <person name="Pati A."/>
            <person name="Bruce D."/>
            <person name="Detter C."/>
            <person name="Tapia R."/>
            <person name="Goodwin L."/>
            <person name="Chen A."/>
            <person name="Palaniappan K."/>
            <person name="Land M."/>
            <person name="Hauser L."/>
            <person name="Chang Y.J."/>
            <person name="Jeffries C.D."/>
            <person name="Rohde M."/>
            <person name="Goker M."/>
            <person name="Spring S."/>
            <person name="Woyke T."/>
            <person name="Bristow J."/>
            <person name="Eisen J.A."/>
            <person name="Markowitz V."/>
            <person name="Hugenholtz P."/>
            <person name="Kyrpides N.C."/>
            <person name="Klenk H.P."/>
        </authorList>
    </citation>
    <scope>NUCLEOTIDE SEQUENCE [LARGE SCALE GENOMIC DNA]</scope>
    <source>
        <strain evidence="5">ATCC 49924 / DSM 5501 / Z-7288</strain>
    </source>
</reference>
<dbReference type="InterPro" id="IPR007394">
    <property type="entry name" value="UPF0122"/>
</dbReference>
<dbReference type="Proteomes" id="UP000001661">
    <property type="component" value="Chromosome"/>
</dbReference>
<name>D9QRN4_ACEAZ</name>
<evidence type="ECO:0000256" key="3">
    <source>
        <dbReference type="HAMAP-Rule" id="MF_00245"/>
    </source>
</evidence>
<dbReference type="RefSeq" id="WP_013278620.1">
    <property type="nucleotide sequence ID" value="NC_014378.1"/>
</dbReference>
<evidence type="ECO:0000256" key="1">
    <source>
        <dbReference type="ARBA" id="ARBA00008720"/>
    </source>
</evidence>
<dbReference type="STRING" id="574087.Acear_1670"/>
<dbReference type="Pfam" id="PF04297">
    <property type="entry name" value="UPF0122"/>
    <property type="match status" value="1"/>
</dbReference>
<protein>
    <recommendedName>
        <fullName evidence="3">UPF0122 protein Acear_1670</fullName>
    </recommendedName>
</protein>
<dbReference type="NCBIfam" id="NF045758">
    <property type="entry name" value="YlxM"/>
    <property type="match status" value="1"/>
</dbReference>
<evidence type="ECO:0000256" key="2">
    <source>
        <dbReference type="ARBA" id="ARBA00024764"/>
    </source>
</evidence>
<dbReference type="OrthoDB" id="6392at2"/>
<dbReference type="AlphaFoldDB" id="D9QRN4"/>
<sequence>MLERTVRVGILFDFYGELLTDRQQEMVRLYFYHDLSLGEVAEECEISRQAVYDNLQRAEKILEDYEKKLGLVARYKYIQQQVDDLTEVVDRIAQEIGDESLEKLQQIIDNLSAEN</sequence>
<comment type="function">
    <text evidence="2 3">Might take part in the signal recognition particle (SRP) pathway. This is inferred from the conservation of its genetic proximity to ftsY/ffh. May be a regulatory protein.</text>
</comment>
<dbReference type="PANTHER" id="PTHR40083:SF1">
    <property type="entry name" value="UPF0122 PROTEIN YLXM"/>
    <property type="match status" value="1"/>
</dbReference>
<proteinExistence type="inferred from homology"/>
<organism evidence="4 5">
    <name type="scientific">Acetohalobium arabaticum (strain ATCC 49924 / DSM 5501 / Z-7288)</name>
    <dbReference type="NCBI Taxonomy" id="574087"/>
    <lineage>
        <taxon>Bacteria</taxon>
        <taxon>Bacillati</taxon>
        <taxon>Bacillota</taxon>
        <taxon>Clostridia</taxon>
        <taxon>Halanaerobiales</taxon>
        <taxon>Halobacteroidaceae</taxon>
        <taxon>Acetohalobium</taxon>
    </lineage>
</organism>
<dbReference type="HAMAP" id="MF_00245">
    <property type="entry name" value="UPF0122"/>
    <property type="match status" value="1"/>
</dbReference>